<accession>A0A840PDJ5</accession>
<dbReference type="Proteomes" id="UP000578449">
    <property type="component" value="Unassembled WGS sequence"/>
</dbReference>
<dbReference type="InterPro" id="IPR007278">
    <property type="entry name" value="DUF397"/>
</dbReference>
<protein>
    <recommendedName>
        <fullName evidence="1">DUF397 domain-containing protein</fullName>
    </recommendedName>
</protein>
<reference evidence="2 3" key="1">
    <citation type="submission" date="2020-08" db="EMBL/GenBank/DDBJ databases">
        <title>Genomic Encyclopedia of Type Strains, Phase IV (KMG-IV): sequencing the most valuable type-strain genomes for metagenomic binning, comparative biology and taxonomic classification.</title>
        <authorList>
            <person name="Goeker M."/>
        </authorList>
    </citation>
    <scope>NUCLEOTIDE SEQUENCE [LARGE SCALE GENOMIC DNA]</scope>
    <source>
        <strain evidence="2 3">DSM 45615</strain>
    </source>
</reference>
<comment type="caution">
    <text evidence="2">The sequence shown here is derived from an EMBL/GenBank/DDBJ whole genome shotgun (WGS) entry which is preliminary data.</text>
</comment>
<evidence type="ECO:0000313" key="2">
    <source>
        <dbReference type="EMBL" id="MBB5137688.1"/>
    </source>
</evidence>
<dbReference type="EMBL" id="JACHGN010000019">
    <property type="protein sequence ID" value="MBB5137688.1"/>
    <property type="molecule type" value="Genomic_DNA"/>
</dbReference>
<name>A0A840PDJ5_9ACTN</name>
<keyword evidence="3" id="KW-1185">Reference proteome</keyword>
<dbReference type="RefSeq" id="WP_185054578.1">
    <property type="nucleotide sequence ID" value="NZ_BAABIX010000035.1"/>
</dbReference>
<sequence>MPLEIAVLDRHVAVRDSKNPYGAVLFFTLAEWAAFVADIKAGYYGP</sequence>
<dbReference type="Pfam" id="PF04149">
    <property type="entry name" value="DUF397"/>
    <property type="match status" value="1"/>
</dbReference>
<evidence type="ECO:0000313" key="3">
    <source>
        <dbReference type="Proteomes" id="UP000578449"/>
    </source>
</evidence>
<evidence type="ECO:0000259" key="1">
    <source>
        <dbReference type="Pfam" id="PF04149"/>
    </source>
</evidence>
<gene>
    <name evidence="2" type="ORF">HNP84_007440</name>
</gene>
<proteinExistence type="predicted"/>
<organism evidence="2 3">
    <name type="scientific">Thermocatellispora tengchongensis</name>
    <dbReference type="NCBI Taxonomy" id="1073253"/>
    <lineage>
        <taxon>Bacteria</taxon>
        <taxon>Bacillati</taxon>
        <taxon>Actinomycetota</taxon>
        <taxon>Actinomycetes</taxon>
        <taxon>Streptosporangiales</taxon>
        <taxon>Streptosporangiaceae</taxon>
        <taxon>Thermocatellispora</taxon>
    </lineage>
</organism>
<feature type="domain" description="DUF397" evidence="1">
    <location>
        <begin position="4"/>
        <end position="40"/>
    </location>
</feature>
<dbReference type="AlphaFoldDB" id="A0A840PDJ5"/>